<reference evidence="2 3" key="1">
    <citation type="submission" date="2019-07" db="EMBL/GenBank/DDBJ databases">
        <title>Draft genome assembly of a fouling barnacle, Amphibalanus amphitrite (Darwin, 1854): The first reference genome for Thecostraca.</title>
        <authorList>
            <person name="Kim W."/>
        </authorList>
    </citation>
    <scope>NUCLEOTIDE SEQUENCE [LARGE SCALE GENOMIC DNA]</scope>
    <source>
        <strain evidence="2">SNU_AA5</strain>
        <tissue evidence="2">Soma without cirri and trophi</tissue>
    </source>
</reference>
<dbReference type="OrthoDB" id="6378859at2759"/>
<evidence type="ECO:0000259" key="1">
    <source>
        <dbReference type="PROSITE" id="PS50879"/>
    </source>
</evidence>
<protein>
    <recommendedName>
        <fullName evidence="1">RNase H type-1 domain-containing protein</fullName>
    </recommendedName>
</protein>
<organism evidence="2 3">
    <name type="scientific">Amphibalanus amphitrite</name>
    <name type="common">Striped barnacle</name>
    <name type="synonym">Balanus amphitrite</name>
    <dbReference type="NCBI Taxonomy" id="1232801"/>
    <lineage>
        <taxon>Eukaryota</taxon>
        <taxon>Metazoa</taxon>
        <taxon>Ecdysozoa</taxon>
        <taxon>Arthropoda</taxon>
        <taxon>Crustacea</taxon>
        <taxon>Multicrustacea</taxon>
        <taxon>Cirripedia</taxon>
        <taxon>Thoracica</taxon>
        <taxon>Thoracicalcarea</taxon>
        <taxon>Balanomorpha</taxon>
        <taxon>Balanoidea</taxon>
        <taxon>Balanidae</taxon>
        <taxon>Amphibalaninae</taxon>
        <taxon>Amphibalanus</taxon>
    </lineage>
</organism>
<dbReference type="EMBL" id="VIIS01001549">
    <property type="protein sequence ID" value="KAF0296566.1"/>
    <property type="molecule type" value="Genomic_DNA"/>
</dbReference>
<dbReference type="Gene3D" id="3.30.420.10">
    <property type="entry name" value="Ribonuclease H-like superfamily/Ribonuclease H"/>
    <property type="match status" value="1"/>
</dbReference>
<gene>
    <name evidence="2" type="ORF">FJT64_005985</name>
</gene>
<dbReference type="SUPFAM" id="SSF53098">
    <property type="entry name" value="Ribonuclease H-like"/>
    <property type="match status" value="1"/>
</dbReference>
<keyword evidence="3" id="KW-1185">Reference proteome</keyword>
<evidence type="ECO:0000313" key="2">
    <source>
        <dbReference type="EMBL" id="KAF0296566.1"/>
    </source>
</evidence>
<dbReference type="GO" id="GO:0003676">
    <property type="term" value="F:nucleic acid binding"/>
    <property type="evidence" value="ECO:0007669"/>
    <property type="project" value="InterPro"/>
</dbReference>
<sequence length="453" mass="48797">MSRVIWSWPSWLRPWSRSWGLQEAQLRTVANGYVRGALEYAAAAWLPAASEAHVELIERELRAAARAVTGCTASTPTAPLMAEAGIPPARVRCPALAARMVGLAASLPGDDPLHAVGEMHVAPRLRTTTGWRDVGHRALAWTGAADVKVEGRPTKTIPPWDHHGEAVTFCMDVGPGGQRAAPAHIRRGAAEATLEHLPPRATWIWSDGSAEGGVSQGGGGATITFPSGETREVRVPAGQLCSSTRAELCALKAALNAIRDADADIADDPIVICTDSQAALRMLESGASSQTTHLGISIWEDLLALSSRGSPIRLQWEWPSSFFKDIMRDRMPAPLNNLDRDAAVNVHQLRAGHWGRSEQYLHRIGRRPIPTCQQCNLKACPAARCIVCREGADTPEHVLLRCPCLAGARLRLTGNIHIRPEQLKDGELVAALAAGYLRHKEPLTGLQAGPSRP</sequence>
<name>A0A6A4VPN8_AMPAM</name>
<comment type="caution">
    <text evidence="2">The sequence shown here is derived from an EMBL/GenBank/DDBJ whole genome shotgun (WGS) entry which is preliminary data.</text>
</comment>
<proteinExistence type="predicted"/>
<evidence type="ECO:0000313" key="3">
    <source>
        <dbReference type="Proteomes" id="UP000440578"/>
    </source>
</evidence>
<dbReference type="AlphaFoldDB" id="A0A6A4VPN8"/>
<dbReference type="Proteomes" id="UP000440578">
    <property type="component" value="Unassembled WGS sequence"/>
</dbReference>
<dbReference type="InterPro" id="IPR036397">
    <property type="entry name" value="RNaseH_sf"/>
</dbReference>
<feature type="domain" description="RNase H type-1" evidence="1">
    <location>
        <begin position="198"/>
        <end position="348"/>
    </location>
</feature>
<dbReference type="GO" id="GO:0004523">
    <property type="term" value="F:RNA-DNA hybrid ribonuclease activity"/>
    <property type="evidence" value="ECO:0007669"/>
    <property type="project" value="InterPro"/>
</dbReference>
<dbReference type="InterPro" id="IPR012337">
    <property type="entry name" value="RNaseH-like_sf"/>
</dbReference>
<dbReference type="PROSITE" id="PS50879">
    <property type="entry name" value="RNASE_H_1"/>
    <property type="match status" value="1"/>
</dbReference>
<accession>A0A6A4VPN8</accession>
<dbReference type="InterPro" id="IPR002156">
    <property type="entry name" value="RNaseH_domain"/>
</dbReference>